<dbReference type="RefSeq" id="WP_035084219.1">
    <property type="nucleotide sequence ID" value="NZ_JQGC01000013.1"/>
</dbReference>
<evidence type="ECO:0008006" key="3">
    <source>
        <dbReference type="Google" id="ProtNLM"/>
    </source>
</evidence>
<name>A0A087M0V7_9HYPH</name>
<dbReference type="SUPFAM" id="SSF53474">
    <property type="entry name" value="alpha/beta-Hydrolases"/>
    <property type="match status" value="1"/>
</dbReference>
<dbReference type="OrthoDB" id="9804993at2"/>
<dbReference type="STRING" id="46914.JP75_15140"/>
<dbReference type="Gene3D" id="3.40.50.1820">
    <property type="entry name" value="alpha/beta hydrolase"/>
    <property type="match status" value="1"/>
</dbReference>
<dbReference type="InterPro" id="IPR029058">
    <property type="entry name" value="AB_hydrolase_fold"/>
</dbReference>
<protein>
    <recommendedName>
        <fullName evidence="3">Alpha/beta hydrolase</fullName>
    </recommendedName>
</protein>
<dbReference type="EMBL" id="JQGC01000013">
    <property type="protein sequence ID" value="KFL30510.1"/>
    <property type="molecule type" value="Genomic_DNA"/>
</dbReference>
<proteinExistence type="predicted"/>
<dbReference type="Proteomes" id="UP000028981">
    <property type="component" value="Unassembled WGS sequence"/>
</dbReference>
<dbReference type="Pfam" id="PF06821">
    <property type="entry name" value="Ser_hydrolase"/>
    <property type="match status" value="1"/>
</dbReference>
<reference evidence="1 2" key="1">
    <citation type="submission" date="2014-08" db="EMBL/GenBank/DDBJ databases">
        <authorList>
            <person name="Hassan Y.I."/>
            <person name="Lepp D."/>
            <person name="Zhou T."/>
        </authorList>
    </citation>
    <scope>NUCLEOTIDE SEQUENCE [LARGE SCALE GENOMIC DNA]</scope>
    <source>
        <strain evidence="1 2">IFO13584</strain>
    </source>
</reference>
<evidence type="ECO:0000313" key="2">
    <source>
        <dbReference type="Proteomes" id="UP000028981"/>
    </source>
</evidence>
<dbReference type="InterPro" id="IPR010662">
    <property type="entry name" value="RBBP9/YdeN"/>
</dbReference>
<keyword evidence="2" id="KW-1185">Reference proteome</keyword>
<comment type="caution">
    <text evidence="1">The sequence shown here is derived from an EMBL/GenBank/DDBJ whole genome shotgun (WGS) entry which is preliminary data.</text>
</comment>
<gene>
    <name evidence="1" type="ORF">JP75_15140</name>
</gene>
<sequence>MTRPVLVVPGLNGSGEGHWQRFWLEDFDEAQLVEQADWSNPDATRWQQGLEQAVRANPGAIIVAHSLGTILVARLARSSVASLVGGALLVAPADIERTSALHARSYEFGRIPTERLPFPATVVASRDDVYMSLDKAILLAKSWQAPLVDIGYVGHVNVASGFGRWVEGYELARQVAEQADRWQERPRRATPEAQLRSL</sequence>
<dbReference type="GO" id="GO:0016787">
    <property type="term" value="F:hydrolase activity"/>
    <property type="evidence" value="ECO:0007669"/>
    <property type="project" value="InterPro"/>
</dbReference>
<evidence type="ECO:0000313" key="1">
    <source>
        <dbReference type="EMBL" id="KFL30510.1"/>
    </source>
</evidence>
<organism evidence="1 2">
    <name type="scientific">Devosia riboflavina</name>
    <dbReference type="NCBI Taxonomy" id="46914"/>
    <lineage>
        <taxon>Bacteria</taxon>
        <taxon>Pseudomonadati</taxon>
        <taxon>Pseudomonadota</taxon>
        <taxon>Alphaproteobacteria</taxon>
        <taxon>Hyphomicrobiales</taxon>
        <taxon>Devosiaceae</taxon>
        <taxon>Devosia</taxon>
    </lineage>
</organism>
<dbReference type="AlphaFoldDB" id="A0A087M0V7"/>
<accession>A0A087M0V7</accession>